<dbReference type="AlphaFoldDB" id="A0A3A8JCQ8"/>
<comment type="caution">
    <text evidence="1">The sequence shown here is derived from an EMBL/GenBank/DDBJ whole genome shotgun (WGS) entry which is preliminary data.</text>
</comment>
<evidence type="ECO:0000313" key="2">
    <source>
        <dbReference type="Proteomes" id="UP000268313"/>
    </source>
</evidence>
<sequence length="104" mass="11303">MAKQVEKPEWARIAEAFEASGQTQREFALARGVRLSTLQSWVYRHRRSAPSRGEPVRLLPVQVATTPAEAASELEVVAASGARVRFAVGTDVAYVARLVAALGR</sequence>
<evidence type="ECO:0000313" key="1">
    <source>
        <dbReference type="EMBL" id="RKG92828.1"/>
    </source>
</evidence>
<organism evidence="1 2">
    <name type="scientific">Corallococcus carmarthensis</name>
    <dbReference type="NCBI Taxonomy" id="2316728"/>
    <lineage>
        <taxon>Bacteria</taxon>
        <taxon>Pseudomonadati</taxon>
        <taxon>Myxococcota</taxon>
        <taxon>Myxococcia</taxon>
        <taxon>Myxococcales</taxon>
        <taxon>Cystobacterineae</taxon>
        <taxon>Myxococcaceae</taxon>
        <taxon>Corallococcus</taxon>
    </lineage>
</organism>
<keyword evidence="2" id="KW-1185">Reference proteome</keyword>
<proteinExistence type="predicted"/>
<name>A0A3A8JCQ8_9BACT</name>
<dbReference type="EMBL" id="RAWE01000431">
    <property type="protein sequence ID" value="RKG92828.1"/>
    <property type="molecule type" value="Genomic_DNA"/>
</dbReference>
<evidence type="ECO:0008006" key="3">
    <source>
        <dbReference type="Google" id="ProtNLM"/>
    </source>
</evidence>
<protein>
    <recommendedName>
        <fullName evidence="3">IS66 family insertion sequence element accessory protein TnpB</fullName>
    </recommendedName>
</protein>
<dbReference type="Proteomes" id="UP000268313">
    <property type="component" value="Unassembled WGS sequence"/>
</dbReference>
<reference evidence="2" key="1">
    <citation type="submission" date="2018-09" db="EMBL/GenBank/DDBJ databases">
        <authorList>
            <person name="Livingstone P.G."/>
            <person name="Whitworth D.E."/>
        </authorList>
    </citation>
    <scope>NUCLEOTIDE SEQUENCE [LARGE SCALE GENOMIC DNA]</scope>
    <source>
        <strain evidence="2">CA043D</strain>
    </source>
</reference>
<dbReference type="NCBIfam" id="NF047593">
    <property type="entry name" value="IS66_ISAeme5_TnpA"/>
    <property type="match status" value="1"/>
</dbReference>
<dbReference type="OrthoDB" id="5519954at2"/>
<dbReference type="RefSeq" id="WP_120608449.1">
    <property type="nucleotide sequence ID" value="NZ_JABFJX010000161.1"/>
</dbReference>
<accession>A0A3A8JCQ8</accession>
<gene>
    <name evidence="1" type="ORF">D7X32_44150</name>
</gene>